<dbReference type="Proteomes" id="UP000196435">
    <property type="component" value="Unassembled WGS sequence"/>
</dbReference>
<dbReference type="EMBL" id="FTLG01000060">
    <property type="protein sequence ID" value="SIP72503.1"/>
    <property type="molecule type" value="Genomic_DNA"/>
</dbReference>
<evidence type="ECO:0000313" key="2">
    <source>
        <dbReference type="Proteomes" id="UP000196435"/>
    </source>
</evidence>
<proteinExistence type="predicted"/>
<reference evidence="2" key="1">
    <citation type="submission" date="2016-12" db="EMBL/GenBank/DDBJ databases">
        <authorList>
            <person name="Gaudriault S."/>
        </authorList>
    </citation>
    <scope>NUCLEOTIDE SEQUENCE [LARGE SCALE GENOMIC DNA]</scope>
    <source>
        <strain evidence="2">HGB1681 (deposited as PTA-6826 in the American Type Culture Collection)</strain>
    </source>
</reference>
<accession>A0A1N6MUF1</accession>
<organism evidence="1 2">
    <name type="scientific">Xenorhabdus innexi</name>
    <dbReference type="NCBI Taxonomy" id="290109"/>
    <lineage>
        <taxon>Bacteria</taxon>
        <taxon>Pseudomonadati</taxon>
        <taxon>Pseudomonadota</taxon>
        <taxon>Gammaproteobacteria</taxon>
        <taxon>Enterobacterales</taxon>
        <taxon>Morganellaceae</taxon>
        <taxon>Xenorhabdus</taxon>
    </lineage>
</organism>
<protein>
    <submittedName>
        <fullName evidence="1">Uncharacterized protein</fullName>
    </submittedName>
</protein>
<sequence>MSQQTKSLNYNICEIENHIRFTTMGHSKNKLYLKETSKNNRLINSIYGRQLNLNGWMSFSENVVTNICSTSISPDENPYSLSSLIQQSR</sequence>
<gene>
    <name evidence="1" type="ORF">XIS1_1520019</name>
</gene>
<name>A0A1N6MUF1_9GAMM</name>
<evidence type="ECO:0000313" key="1">
    <source>
        <dbReference type="EMBL" id="SIP72503.1"/>
    </source>
</evidence>
<dbReference type="AlphaFoldDB" id="A0A1N6MUF1"/>